<dbReference type="SMART" id="SM00304">
    <property type="entry name" value="HAMP"/>
    <property type="match status" value="1"/>
</dbReference>
<organism evidence="6 7">
    <name type="scientific">Candidatus Ornithospirochaeta stercoripullorum</name>
    <dbReference type="NCBI Taxonomy" id="2840899"/>
    <lineage>
        <taxon>Bacteria</taxon>
        <taxon>Pseudomonadati</taxon>
        <taxon>Spirochaetota</taxon>
        <taxon>Spirochaetia</taxon>
        <taxon>Spirochaetales</taxon>
        <taxon>Spirochaetaceae</taxon>
        <taxon>Spirochaetaceae incertae sedis</taxon>
        <taxon>Candidatus Ornithospirochaeta</taxon>
    </lineage>
</organism>
<dbReference type="InterPro" id="IPR003660">
    <property type="entry name" value="HAMP_dom"/>
</dbReference>
<keyword evidence="4" id="KW-0812">Transmembrane</keyword>
<keyword evidence="4" id="KW-0472">Membrane</keyword>
<dbReference type="Gene3D" id="6.10.340.10">
    <property type="match status" value="1"/>
</dbReference>
<dbReference type="EMBL" id="JADIMT010000069">
    <property type="protein sequence ID" value="MBO8436534.1"/>
    <property type="molecule type" value="Genomic_DNA"/>
</dbReference>
<feature type="transmembrane region" description="Helical" evidence="4">
    <location>
        <begin position="12"/>
        <end position="33"/>
    </location>
</feature>
<comment type="subcellular location">
    <subcellularLocation>
        <location evidence="1">Membrane</location>
    </subcellularLocation>
</comment>
<evidence type="ECO:0000259" key="5">
    <source>
        <dbReference type="PROSITE" id="PS50885"/>
    </source>
</evidence>
<dbReference type="PANTHER" id="PTHR34220">
    <property type="entry name" value="SENSOR HISTIDINE KINASE YPDA"/>
    <property type="match status" value="1"/>
</dbReference>
<dbReference type="Pfam" id="PF00672">
    <property type="entry name" value="HAMP"/>
    <property type="match status" value="1"/>
</dbReference>
<dbReference type="Pfam" id="PF06580">
    <property type="entry name" value="His_kinase"/>
    <property type="match status" value="1"/>
</dbReference>
<dbReference type="GO" id="GO:0000155">
    <property type="term" value="F:phosphorelay sensor kinase activity"/>
    <property type="evidence" value="ECO:0007669"/>
    <property type="project" value="InterPro"/>
</dbReference>
<dbReference type="SUPFAM" id="SSF55874">
    <property type="entry name" value="ATPase domain of HSP90 chaperone/DNA topoisomerase II/histidine kinase"/>
    <property type="match status" value="1"/>
</dbReference>
<dbReference type="InterPro" id="IPR010559">
    <property type="entry name" value="Sig_transdc_His_kin_internal"/>
</dbReference>
<feature type="transmembrane region" description="Helical" evidence="4">
    <location>
        <begin position="271"/>
        <end position="290"/>
    </location>
</feature>
<evidence type="ECO:0000256" key="2">
    <source>
        <dbReference type="ARBA" id="ARBA00022553"/>
    </source>
</evidence>
<accession>A0A9D9H5E7</accession>
<dbReference type="InterPro" id="IPR050640">
    <property type="entry name" value="Bact_2-comp_sensor_kinase"/>
</dbReference>
<reference evidence="6" key="2">
    <citation type="journal article" date="2021" name="PeerJ">
        <title>Extensive microbial diversity within the chicken gut microbiome revealed by metagenomics and culture.</title>
        <authorList>
            <person name="Gilroy R."/>
            <person name="Ravi A."/>
            <person name="Getino M."/>
            <person name="Pursley I."/>
            <person name="Horton D.L."/>
            <person name="Alikhan N.F."/>
            <person name="Baker D."/>
            <person name="Gharbi K."/>
            <person name="Hall N."/>
            <person name="Watson M."/>
            <person name="Adriaenssens E.M."/>
            <person name="Foster-Nyarko E."/>
            <person name="Jarju S."/>
            <person name="Secka A."/>
            <person name="Antonio M."/>
            <person name="Oren A."/>
            <person name="Chaudhuri R.R."/>
            <person name="La Ragione R."/>
            <person name="Hildebrand F."/>
            <person name="Pallen M.J."/>
        </authorList>
    </citation>
    <scope>NUCLEOTIDE SEQUENCE</scope>
    <source>
        <strain evidence="6">7293</strain>
    </source>
</reference>
<evidence type="ECO:0000256" key="3">
    <source>
        <dbReference type="ARBA" id="ARBA00022679"/>
    </source>
</evidence>
<proteinExistence type="predicted"/>
<dbReference type="AlphaFoldDB" id="A0A9D9H5E7"/>
<name>A0A9D9H5E7_9SPIO</name>
<gene>
    <name evidence="6" type="ORF">IAA97_06105</name>
</gene>
<keyword evidence="2" id="KW-0597">Phosphoprotein</keyword>
<keyword evidence="6" id="KW-0418">Kinase</keyword>
<dbReference type="Gene3D" id="3.30.565.10">
    <property type="entry name" value="Histidine kinase-like ATPase, C-terminal domain"/>
    <property type="match status" value="1"/>
</dbReference>
<reference evidence="6" key="1">
    <citation type="submission" date="2020-10" db="EMBL/GenBank/DDBJ databases">
        <authorList>
            <person name="Gilroy R."/>
        </authorList>
    </citation>
    <scope>NUCLEOTIDE SEQUENCE</scope>
    <source>
        <strain evidence="6">7293</strain>
    </source>
</reference>
<keyword evidence="3" id="KW-0808">Transferase</keyword>
<evidence type="ECO:0000313" key="7">
    <source>
        <dbReference type="Proteomes" id="UP000823615"/>
    </source>
</evidence>
<comment type="caution">
    <text evidence="6">The sequence shown here is derived from an EMBL/GenBank/DDBJ whole genome shotgun (WGS) entry which is preliminary data.</text>
</comment>
<feature type="domain" description="HAMP" evidence="5">
    <location>
        <begin position="295"/>
        <end position="348"/>
    </location>
</feature>
<keyword evidence="4" id="KW-1133">Transmembrane helix</keyword>
<dbReference type="PROSITE" id="PS50885">
    <property type="entry name" value="HAMP"/>
    <property type="match status" value="1"/>
</dbReference>
<dbReference type="PANTHER" id="PTHR34220:SF7">
    <property type="entry name" value="SENSOR HISTIDINE KINASE YPDA"/>
    <property type="match status" value="1"/>
</dbReference>
<evidence type="ECO:0000256" key="1">
    <source>
        <dbReference type="ARBA" id="ARBA00004370"/>
    </source>
</evidence>
<sequence length="567" mass="62936">MKFPMTLERKLTLILFSFFLSVLCVMVFLLAMLQEEYEERVYLISGENTDYLLSSADSAFSGAQMLSDIFVADGFFQDVLSKLKDGSDEGDEEALKADIVTHISAMLDTSPFIDDIALVTSHGILRAGAGFTLSSEAVEEVSALARAENGASVWVGSDDGSIYLARTVRRLEYLALDELATLFVRLDATAVVDSLRANEGSSGLKLVLSSSSGRLLYSEYPEGVPFPSSSSIDATVDGGEYFIYRGKLTASGFSYIAFLPMQSLYSDIAELVVSAFFVLMAMFVAFLLILHHIVKRMLARLGALQKKMDAFASGNRSENIVALPGSDEIAELNKRFDSMAKSYHEVVEDNYRREIMLKDSAIKMLTQQINPHFLYNVLDSIYWMSQKYEADDIAAMSYDLASLFRAAVSSEDLVTIHKELEMLESFLRIQRCRFADQISYEVDADECILKALIPKFSLQPLVENAVKHSVEEHGIKTAILVSCHAQGESVLLEVSNTGSSFPDDIDERLKEGRVSRSSERIGLQNIDERLHLLFGNDAGLSFRNEDGKAIVSFIVPRRFDAQSNIGR</sequence>
<evidence type="ECO:0000256" key="4">
    <source>
        <dbReference type="SAM" id="Phobius"/>
    </source>
</evidence>
<protein>
    <submittedName>
        <fullName evidence="6">Sensor histidine kinase</fullName>
    </submittedName>
</protein>
<dbReference type="Proteomes" id="UP000823615">
    <property type="component" value="Unassembled WGS sequence"/>
</dbReference>
<evidence type="ECO:0000313" key="6">
    <source>
        <dbReference type="EMBL" id="MBO8436534.1"/>
    </source>
</evidence>
<dbReference type="GO" id="GO:0016020">
    <property type="term" value="C:membrane"/>
    <property type="evidence" value="ECO:0007669"/>
    <property type="project" value="UniProtKB-SubCell"/>
</dbReference>
<dbReference type="InterPro" id="IPR036890">
    <property type="entry name" value="HATPase_C_sf"/>
</dbReference>